<accession>A0A1G6IPS5</accession>
<dbReference type="InterPro" id="IPR036318">
    <property type="entry name" value="FAD-bd_PCMH-like_sf"/>
</dbReference>
<dbReference type="InterPro" id="IPR000644">
    <property type="entry name" value="CBS_dom"/>
</dbReference>
<evidence type="ECO:0000256" key="3">
    <source>
        <dbReference type="ARBA" id="ARBA00022475"/>
    </source>
</evidence>
<organism evidence="14 15">
    <name type="scientific">Succiniclasticum ruminis</name>
    <dbReference type="NCBI Taxonomy" id="40841"/>
    <lineage>
        <taxon>Bacteria</taxon>
        <taxon>Bacillati</taxon>
        <taxon>Bacillota</taxon>
        <taxon>Negativicutes</taxon>
        <taxon>Acidaminococcales</taxon>
        <taxon>Acidaminococcaceae</taxon>
        <taxon>Succiniclasticum</taxon>
    </lineage>
</organism>
<dbReference type="InterPro" id="IPR016169">
    <property type="entry name" value="FAD-bd_PCMH_sub2"/>
</dbReference>
<keyword evidence="8 10" id="KW-0472">Membrane</keyword>
<proteinExistence type="inferred from homology"/>
<dbReference type="SMART" id="SM01091">
    <property type="entry name" value="CorC_HlyC"/>
    <property type="match status" value="1"/>
</dbReference>
<name>A0A1G6IPS5_9FIRM</name>
<reference evidence="15" key="1">
    <citation type="submission" date="2016-10" db="EMBL/GenBank/DDBJ databases">
        <authorList>
            <person name="Varghese N."/>
            <person name="Submissions S."/>
        </authorList>
    </citation>
    <scope>NUCLEOTIDE SEQUENCE [LARGE SCALE GENOMIC DNA]</scope>
    <source>
        <strain evidence="15">DSM 11005</strain>
    </source>
</reference>
<comment type="subcellular location">
    <subcellularLocation>
        <location evidence="1">Cell membrane</location>
        <topology evidence="1">Multi-pass membrane protein</topology>
    </subcellularLocation>
</comment>
<protein>
    <submittedName>
        <fullName evidence="14">Hemolysin, contains CBS domains</fullName>
    </submittedName>
</protein>
<dbReference type="GO" id="GO:0005886">
    <property type="term" value="C:plasma membrane"/>
    <property type="evidence" value="ECO:0007669"/>
    <property type="project" value="UniProtKB-SubCell"/>
</dbReference>
<sequence>MIVENELYEYVVILIIFLCGSAFYSASETALSTVSKIRMKHLARNGDKDAAGILKLLDHFDEVLSTILVGNNIVNIGTASIATLLCIKLIGDEGSVSIATAITTVVVLVVGEISPKSLAKEYSEPFLLSVHKLLWWNTWLFAPLNFVFKQLKGFLSHKISGKGEAKPTITEAELKVMVDEVENEGTISEEESDLIKSAIEFNDIRVKEILTPRVDMVACSVTNSNAEIYRLFTTNHFTRIPVYDAEENNIIGLLHAKDFYNSYLKDPKFNIKTILKNIAYVHRSTKISLLLKNLQHNKLQMAAVIDSYGSVAGIITIEDILEELVGEIWDEHDEAVSVFHKLGDNRYLVSCDSNSRNASLRDLFEYIQLDFDLYNLENQSISGWVVESLGEVPQKGDTFTYRDLKVEVTKVDQHRLKKIIVTHLTGNGKETPDEK</sequence>
<dbReference type="Gene3D" id="3.30.465.10">
    <property type="match status" value="1"/>
</dbReference>
<dbReference type="InterPro" id="IPR002550">
    <property type="entry name" value="CNNM"/>
</dbReference>
<evidence type="ECO:0000259" key="13">
    <source>
        <dbReference type="PROSITE" id="PS51846"/>
    </source>
</evidence>
<dbReference type="OrthoDB" id="9798188at2"/>
<evidence type="ECO:0000256" key="8">
    <source>
        <dbReference type="ARBA" id="ARBA00023136"/>
    </source>
</evidence>
<evidence type="ECO:0000256" key="1">
    <source>
        <dbReference type="ARBA" id="ARBA00004651"/>
    </source>
</evidence>
<dbReference type="SUPFAM" id="SSF54631">
    <property type="entry name" value="CBS-domain pair"/>
    <property type="match status" value="1"/>
</dbReference>
<evidence type="ECO:0000313" key="14">
    <source>
        <dbReference type="EMBL" id="SDC08443.1"/>
    </source>
</evidence>
<dbReference type="InterPro" id="IPR044751">
    <property type="entry name" value="Ion_transp-like_CBS"/>
</dbReference>
<dbReference type="EMBL" id="FMYW01000002">
    <property type="protein sequence ID" value="SDC08443.1"/>
    <property type="molecule type" value="Genomic_DNA"/>
</dbReference>
<dbReference type="Pfam" id="PF03471">
    <property type="entry name" value="CorC_HlyC"/>
    <property type="match status" value="1"/>
</dbReference>
<keyword evidence="7 9" id="KW-0129">CBS domain</keyword>
<evidence type="ECO:0000256" key="2">
    <source>
        <dbReference type="ARBA" id="ARBA00006337"/>
    </source>
</evidence>
<gene>
    <name evidence="14" type="ORF">SAMN04487864_102178</name>
</gene>
<feature type="domain" description="CBS" evidence="12">
    <location>
        <begin position="210"/>
        <end position="273"/>
    </location>
</feature>
<dbReference type="GO" id="GO:0050660">
    <property type="term" value="F:flavin adenine dinucleotide binding"/>
    <property type="evidence" value="ECO:0007669"/>
    <property type="project" value="InterPro"/>
</dbReference>
<dbReference type="Pfam" id="PF00571">
    <property type="entry name" value="CBS"/>
    <property type="match status" value="2"/>
</dbReference>
<dbReference type="AlphaFoldDB" id="A0A1G6IPS5"/>
<evidence type="ECO:0000256" key="6">
    <source>
        <dbReference type="ARBA" id="ARBA00022989"/>
    </source>
</evidence>
<evidence type="ECO:0000256" key="10">
    <source>
        <dbReference type="PROSITE-ProRule" id="PRU01193"/>
    </source>
</evidence>
<dbReference type="Proteomes" id="UP000198943">
    <property type="component" value="Unassembled WGS sequence"/>
</dbReference>
<evidence type="ECO:0000256" key="4">
    <source>
        <dbReference type="ARBA" id="ARBA00022692"/>
    </source>
</evidence>
<dbReference type="Pfam" id="PF01595">
    <property type="entry name" value="CNNM"/>
    <property type="match status" value="1"/>
</dbReference>
<dbReference type="Gene3D" id="3.10.580.10">
    <property type="entry name" value="CBS-domain"/>
    <property type="match status" value="1"/>
</dbReference>
<comment type="similarity">
    <text evidence="2">Belongs to the UPF0053 family.</text>
</comment>
<dbReference type="InterPro" id="IPR005170">
    <property type="entry name" value="Transptr-assoc_dom"/>
</dbReference>
<keyword evidence="6 10" id="KW-1133">Transmembrane helix</keyword>
<dbReference type="PROSITE" id="PS51371">
    <property type="entry name" value="CBS"/>
    <property type="match status" value="2"/>
</dbReference>
<evidence type="ECO:0000256" key="11">
    <source>
        <dbReference type="SAM" id="Phobius"/>
    </source>
</evidence>
<evidence type="ECO:0000259" key="12">
    <source>
        <dbReference type="PROSITE" id="PS51371"/>
    </source>
</evidence>
<dbReference type="FunFam" id="3.10.580.10:FF:000002">
    <property type="entry name" value="Magnesium/cobalt efflux protein CorC"/>
    <property type="match status" value="1"/>
</dbReference>
<evidence type="ECO:0000256" key="7">
    <source>
        <dbReference type="ARBA" id="ARBA00023122"/>
    </source>
</evidence>
<dbReference type="PANTHER" id="PTHR22777">
    <property type="entry name" value="HEMOLYSIN-RELATED"/>
    <property type="match status" value="1"/>
</dbReference>
<feature type="transmembrane region" description="Helical" evidence="11">
    <location>
        <begin position="7"/>
        <end position="26"/>
    </location>
</feature>
<dbReference type="InterPro" id="IPR046342">
    <property type="entry name" value="CBS_dom_sf"/>
</dbReference>
<keyword evidence="3" id="KW-1003">Cell membrane</keyword>
<dbReference type="RefSeq" id="WP_093729349.1">
    <property type="nucleotide sequence ID" value="NZ_FMYW01000002.1"/>
</dbReference>
<keyword evidence="15" id="KW-1185">Reference proteome</keyword>
<dbReference type="PROSITE" id="PS51846">
    <property type="entry name" value="CNNM"/>
    <property type="match status" value="1"/>
</dbReference>
<keyword evidence="4 10" id="KW-0812">Transmembrane</keyword>
<evidence type="ECO:0000313" key="15">
    <source>
        <dbReference type="Proteomes" id="UP000198943"/>
    </source>
</evidence>
<dbReference type="CDD" id="cd04590">
    <property type="entry name" value="CBS_pair_CorC_HlyC_assoc"/>
    <property type="match status" value="1"/>
</dbReference>
<feature type="domain" description="CBS" evidence="12">
    <location>
        <begin position="274"/>
        <end position="334"/>
    </location>
</feature>
<keyword evidence="5" id="KW-0677">Repeat</keyword>
<dbReference type="PANTHER" id="PTHR22777:SF32">
    <property type="entry name" value="UPF0053 INNER MEMBRANE PROTEIN YFJD"/>
    <property type="match status" value="1"/>
</dbReference>
<evidence type="ECO:0000256" key="9">
    <source>
        <dbReference type="PROSITE-ProRule" id="PRU00703"/>
    </source>
</evidence>
<feature type="domain" description="CNNM transmembrane" evidence="13">
    <location>
        <begin position="3"/>
        <end position="191"/>
    </location>
</feature>
<evidence type="ECO:0000256" key="5">
    <source>
        <dbReference type="ARBA" id="ARBA00022737"/>
    </source>
</evidence>
<dbReference type="SUPFAM" id="SSF56176">
    <property type="entry name" value="FAD-binding/transporter-associated domain-like"/>
    <property type="match status" value="1"/>
</dbReference>